<dbReference type="InterPro" id="IPR026031">
    <property type="entry name" value="Cyt_c_CcmB_bac"/>
</dbReference>
<keyword evidence="6" id="KW-1003">Cell membrane</keyword>
<gene>
    <name evidence="13" type="ORF">H7849_07610</name>
</gene>
<evidence type="ECO:0000256" key="1">
    <source>
        <dbReference type="ARBA" id="ARBA00002442"/>
    </source>
</evidence>
<dbReference type="PANTHER" id="PTHR30070">
    <property type="entry name" value="HEME EXPORTER PROTEIN B"/>
    <property type="match status" value="1"/>
</dbReference>
<evidence type="ECO:0000256" key="6">
    <source>
        <dbReference type="ARBA" id="ARBA00022475"/>
    </source>
</evidence>
<dbReference type="GO" id="GO:0017004">
    <property type="term" value="P:cytochrome complex assembly"/>
    <property type="evidence" value="ECO:0007669"/>
    <property type="project" value="UniProtKB-KW"/>
</dbReference>
<keyword evidence="5" id="KW-0813">Transport</keyword>
<evidence type="ECO:0000256" key="10">
    <source>
        <dbReference type="ARBA" id="ARBA00022989"/>
    </source>
</evidence>
<comment type="subcellular location">
    <subcellularLocation>
        <location evidence="2">Cell inner membrane</location>
        <topology evidence="2">Multi-pass membrane protein</topology>
    </subcellularLocation>
</comment>
<dbReference type="AlphaFoldDB" id="A0A7G8BMK5"/>
<evidence type="ECO:0000313" key="14">
    <source>
        <dbReference type="Proteomes" id="UP000515312"/>
    </source>
</evidence>
<keyword evidence="10 12" id="KW-1133">Transmembrane helix</keyword>
<feature type="transmembrane region" description="Helical" evidence="12">
    <location>
        <begin position="54"/>
        <end position="74"/>
    </location>
</feature>
<dbReference type="Pfam" id="PF03379">
    <property type="entry name" value="CcmB"/>
    <property type="match status" value="1"/>
</dbReference>
<feature type="transmembrane region" description="Helical" evidence="12">
    <location>
        <begin position="200"/>
        <end position="220"/>
    </location>
</feature>
<evidence type="ECO:0000256" key="9">
    <source>
        <dbReference type="ARBA" id="ARBA00022748"/>
    </source>
</evidence>
<evidence type="ECO:0000256" key="11">
    <source>
        <dbReference type="ARBA" id="ARBA00023136"/>
    </source>
</evidence>
<keyword evidence="11 12" id="KW-0472">Membrane</keyword>
<dbReference type="GO" id="GO:0005886">
    <property type="term" value="C:plasma membrane"/>
    <property type="evidence" value="ECO:0007669"/>
    <property type="project" value="UniProtKB-SubCell"/>
</dbReference>
<dbReference type="Proteomes" id="UP000515312">
    <property type="component" value="Chromosome"/>
</dbReference>
<reference evidence="13 14" key="1">
    <citation type="submission" date="2020-08" db="EMBL/GenBank/DDBJ databases">
        <title>Edaphobacter telluris sp. nov. and Acidobacterium dinghuensis sp. nov., two acidobacteria isolated from forest soil.</title>
        <authorList>
            <person name="Fu J."/>
            <person name="Qiu L."/>
        </authorList>
    </citation>
    <scope>NUCLEOTIDE SEQUENCE [LARGE SCALE GENOMIC DNA]</scope>
    <source>
        <strain evidence="13">4Y35</strain>
    </source>
</reference>
<protein>
    <recommendedName>
        <fullName evidence="4">Heme exporter protein B</fullName>
    </recommendedName>
</protein>
<evidence type="ECO:0000256" key="3">
    <source>
        <dbReference type="ARBA" id="ARBA00010544"/>
    </source>
</evidence>
<comment type="function">
    <text evidence="1">Required for the export of heme to the periplasm for the biogenesis of c-type cytochromes.</text>
</comment>
<feature type="transmembrane region" description="Helical" evidence="12">
    <location>
        <begin position="95"/>
        <end position="124"/>
    </location>
</feature>
<evidence type="ECO:0000256" key="12">
    <source>
        <dbReference type="SAM" id="Phobius"/>
    </source>
</evidence>
<name>A0A7G8BMK5_9BACT</name>
<organism evidence="13 14">
    <name type="scientific">Alloacidobacterium dinghuense</name>
    <dbReference type="NCBI Taxonomy" id="2763107"/>
    <lineage>
        <taxon>Bacteria</taxon>
        <taxon>Pseudomonadati</taxon>
        <taxon>Acidobacteriota</taxon>
        <taxon>Terriglobia</taxon>
        <taxon>Terriglobales</taxon>
        <taxon>Acidobacteriaceae</taxon>
        <taxon>Alloacidobacterium</taxon>
    </lineage>
</organism>
<dbReference type="InterPro" id="IPR003544">
    <property type="entry name" value="Cyt_c_biogenesis_CcmB"/>
</dbReference>
<evidence type="ECO:0000256" key="7">
    <source>
        <dbReference type="ARBA" id="ARBA00022519"/>
    </source>
</evidence>
<proteinExistence type="inferred from homology"/>
<keyword evidence="8 12" id="KW-0812">Transmembrane</keyword>
<dbReference type="GO" id="GO:0015232">
    <property type="term" value="F:heme transmembrane transporter activity"/>
    <property type="evidence" value="ECO:0007669"/>
    <property type="project" value="InterPro"/>
</dbReference>
<evidence type="ECO:0000256" key="4">
    <source>
        <dbReference type="ARBA" id="ARBA00016452"/>
    </source>
</evidence>
<dbReference type="EMBL" id="CP060394">
    <property type="protein sequence ID" value="QNI33775.1"/>
    <property type="molecule type" value="Genomic_DNA"/>
</dbReference>
<keyword evidence="7" id="KW-0997">Cell inner membrane</keyword>
<feature type="transmembrane region" description="Helical" evidence="12">
    <location>
        <begin position="130"/>
        <end position="156"/>
    </location>
</feature>
<evidence type="ECO:0000256" key="8">
    <source>
        <dbReference type="ARBA" id="ARBA00022692"/>
    </source>
</evidence>
<dbReference type="KEGG" id="adin:H7849_07610"/>
<sequence>MKAPYFVTHLLKDLRLEWRSKDAINSMLFFALLVVVLFSLAFDPTRESSRQIAGGILCVATMFASVSALNQAWARELRHQVLDAQRMTPAPAASLFLGKVLANFLFVTVVELILAPVFIIFYNLHALGNGWLLALVLPLGTWALVANGTFFAALSIRTRNRELLLPLILFPLFIPALLAMVLGASAILTGESDPGLWIKLLAGYDVIYTTICLLLFEIVLHAE</sequence>
<dbReference type="PANTHER" id="PTHR30070:SF1">
    <property type="entry name" value="CYTOCHROME C BIOGENESIS B-RELATED"/>
    <property type="match status" value="1"/>
</dbReference>
<dbReference type="PRINTS" id="PR01414">
    <property type="entry name" value="CCMBBIOGNSIS"/>
</dbReference>
<evidence type="ECO:0000256" key="5">
    <source>
        <dbReference type="ARBA" id="ARBA00022448"/>
    </source>
</evidence>
<dbReference type="GO" id="GO:1903607">
    <property type="term" value="P:cytochrome c biosynthetic process"/>
    <property type="evidence" value="ECO:0007669"/>
    <property type="project" value="TreeGrafter"/>
</dbReference>
<accession>A0A7G8BMK5</accession>
<keyword evidence="9" id="KW-0201">Cytochrome c-type biogenesis</keyword>
<dbReference type="RefSeq" id="WP_186745415.1">
    <property type="nucleotide sequence ID" value="NZ_CP060394.1"/>
</dbReference>
<feature type="transmembrane region" description="Helical" evidence="12">
    <location>
        <begin position="23"/>
        <end position="42"/>
    </location>
</feature>
<evidence type="ECO:0000313" key="13">
    <source>
        <dbReference type="EMBL" id="QNI33775.1"/>
    </source>
</evidence>
<dbReference type="PIRSF" id="PIRSF002764">
    <property type="entry name" value="CcmB"/>
    <property type="match status" value="1"/>
</dbReference>
<feature type="transmembrane region" description="Helical" evidence="12">
    <location>
        <begin position="163"/>
        <end position="188"/>
    </location>
</feature>
<comment type="similarity">
    <text evidence="3">Belongs to the CcmB/CycW/HelB family.</text>
</comment>
<keyword evidence="14" id="KW-1185">Reference proteome</keyword>
<evidence type="ECO:0000256" key="2">
    <source>
        <dbReference type="ARBA" id="ARBA00004429"/>
    </source>
</evidence>